<dbReference type="PANTHER" id="PTHR43133">
    <property type="entry name" value="RNA POLYMERASE ECF-TYPE SIGMA FACTO"/>
    <property type="match status" value="1"/>
</dbReference>
<dbReference type="NCBIfam" id="TIGR02937">
    <property type="entry name" value="sigma70-ECF"/>
    <property type="match status" value="1"/>
</dbReference>
<dbReference type="Pfam" id="PF08281">
    <property type="entry name" value="Sigma70_r4_2"/>
    <property type="match status" value="1"/>
</dbReference>
<dbReference type="Gene3D" id="1.10.1740.10">
    <property type="match status" value="1"/>
</dbReference>
<dbReference type="PROSITE" id="PS01063">
    <property type="entry name" value="SIGMA70_ECF"/>
    <property type="match status" value="1"/>
</dbReference>
<dbReference type="InterPro" id="IPR014284">
    <property type="entry name" value="RNA_pol_sigma-70_dom"/>
</dbReference>
<dbReference type="InterPro" id="IPR013325">
    <property type="entry name" value="RNA_pol_sigma_r2"/>
</dbReference>
<keyword evidence="2 6" id="KW-0805">Transcription regulation</keyword>
<dbReference type="InterPro" id="IPR013324">
    <property type="entry name" value="RNA_pol_sigma_r3/r4-like"/>
</dbReference>
<comment type="similarity">
    <text evidence="1 6">Belongs to the sigma-70 factor family. ECF subfamily.</text>
</comment>
<dbReference type="InterPro" id="IPR000838">
    <property type="entry name" value="RNA_pol_sigma70_ECF_CS"/>
</dbReference>
<evidence type="ECO:0000256" key="2">
    <source>
        <dbReference type="ARBA" id="ARBA00023015"/>
    </source>
</evidence>
<name>A0ABS6B701_9NOCA</name>
<evidence type="ECO:0000313" key="9">
    <source>
        <dbReference type="EMBL" id="MBU3065918.1"/>
    </source>
</evidence>
<dbReference type="Pfam" id="PF04542">
    <property type="entry name" value="Sigma70_r2"/>
    <property type="match status" value="1"/>
</dbReference>
<dbReference type="InterPro" id="IPR036388">
    <property type="entry name" value="WH-like_DNA-bd_sf"/>
</dbReference>
<reference evidence="9 10" key="1">
    <citation type="submission" date="2021-06" db="EMBL/GenBank/DDBJ databases">
        <title>Actinomycetes sequencing.</title>
        <authorList>
            <person name="Shan Q."/>
        </authorList>
    </citation>
    <scope>NUCLEOTIDE SEQUENCE [LARGE SCALE GENOMIC DNA]</scope>
    <source>
        <strain evidence="9 10">NEAU-G5</strain>
    </source>
</reference>
<evidence type="ECO:0000256" key="4">
    <source>
        <dbReference type="ARBA" id="ARBA00023125"/>
    </source>
</evidence>
<evidence type="ECO:0000256" key="3">
    <source>
        <dbReference type="ARBA" id="ARBA00023082"/>
    </source>
</evidence>
<dbReference type="SUPFAM" id="SSF88659">
    <property type="entry name" value="Sigma3 and sigma4 domains of RNA polymerase sigma factors"/>
    <property type="match status" value="1"/>
</dbReference>
<organism evidence="9 10">
    <name type="scientific">Nocardia albiluteola</name>
    <dbReference type="NCBI Taxonomy" id="2842303"/>
    <lineage>
        <taxon>Bacteria</taxon>
        <taxon>Bacillati</taxon>
        <taxon>Actinomycetota</taxon>
        <taxon>Actinomycetes</taxon>
        <taxon>Mycobacteriales</taxon>
        <taxon>Nocardiaceae</taxon>
        <taxon>Nocardia</taxon>
    </lineage>
</organism>
<gene>
    <name evidence="9" type="ORF">KO481_30905</name>
</gene>
<protein>
    <recommendedName>
        <fullName evidence="6">RNA polymerase sigma factor</fullName>
    </recommendedName>
</protein>
<dbReference type="PANTHER" id="PTHR43133:SF61">
    <property type="entry name" value="ECF RNA POLYMERASE SIGMA FACTOR SIGC"/>
    <property type="match status" value="1"/>
</dbReference>
<dbReference type="EMBL" id="JAHKNI010000012">
    <property type="protein sequence ID" value="MBU3065918.1"/>
    <property type="molecule type" value="Genomic_DNA"/>
</dbReference>
<evidence type="ECO:0000256" key="1">
    <source>
        <dbReference type="ARBA" id="ARBA00010641"/>
    </source>
</evidence>
<proteinExistence type="inferred from homology"/>
<keyword evidence="4 6" id="KW-0238">DNA-binding</keyword>
<evidence type="ECO:0000313" key="10">
    <source>
        <dbReference type="Proteomes" id="UP000733379"/>
    </source>
</evidence>
<evidence type="ECO:0000259" key="8">
    <source>
        <dbReference type="Pfam" id="PF08281"/>
    </source>
</evidence>
<accession>A0ABS6B701</accession>
<comment type="caution">
    <text evidence="9">The sequence shown here is derived from an EMBL/GenBank/DDBJ whole genome shotgun (WGS) entry which is preliminary data.</text>
</comment>
<dbReference type="InterPro" id="IPR039425">
    <property type="entry name" value="RNA_pol_sigma-70-like"/>
</dbReference>
<dbReference type="InterPro" id="IPR007627">
    <property type="entry name" value="RNA_pol_sigma70_r2"/>
</dbReference>
<dbReference type="Gene3D" id="1.10.10.10">
    <property type="entry name" value="Winged helix-like DNA-binding domain superfamily/Winged helix DNA-binding domain"/>
    <property type="match status" value="1"/>
</dbReference>
<keyword evidence="5 6" id="KW-0804">Transcription</keyword>
<sequence>MDRFALHAPIVAQLSREVPTTGCSSLCDVQGGNDEDDRLTVLAMAAGRGDRHAFEQWVRALQADVWRFHAYRAGANVADDLTQETFVRAFGSLPRFAGRSTSRAWLLSIARRVIVDSIRSAVARPRLHAGEDWEAVAEQRAAQQRSGRTFEDVIEVRMLLDDLDPERREALVLTQMLGLSYQEAADACGVPVGTIRSRIARAREDLLAAGRVRDDGVG</sequence>
<feature type="domain" description="RNA polymerase sigma-70 region 2" evidence="7">
    <location>
        <begin position="58"/>
        <end position="121"/>
    </location>
</feature>
<evidence type="ECO:0000256" key="5">
    <source>
        <dbReference type="ARBA" id="ARBA00023163"/>
    </source>
</evidence>
<evidence type="ECO:0000256" key="6">
    <source>
        <dbReference type="RuleBase" id="RU000716"/>
    </source>
</evidence>
<keyword evidence="3 6" id="KW-0731">Sigma factor</keyword>
<feature type="domain" description="RNA polymerase sigma factor 70 region 4 type 2" evidence="8">
    <location>
        <begin position="155"/>
        <end position="206"/>
    </location>
</feature>
<evidence type="ECO:0000259" key="7">
    <source>
        <dbReference type="Pfam" id="PF04542"/>
    </source>
</evidence>
<dbReference type="InterPro" id="IPR013249">
    <property type="entry name" value="RNA_pol_sigma70_r4_t2"/>
</dbReference>
<keyword evidence="10" id="KW-1185">Reference proteome</keyword>
<dbReference type="CDD" id="cd06171">
    <property type="entry name" value="Sigma70_r4"/>
    <property type="match status" value="1"/>
</dbReference>
<dbReference type="Proteomes" id="UP000733379">
    <property type="component" value="Unassembled WGS sequence"/>
</dbReference>
<dbReference type="SUPFAM" id="SSF88946">
    <property type="entry name" value="Sigma2 domain of RNA polymerase sigma factors"/>
    <property type="match status" value="1"/>
</dbReference>